<dbReference type="Proteomes" id="UP000830375">
    <property type="component" value="Unassembled WGS sequence"/>
</dbReference>
<reference evidence="3 4" key="1">
    <citation type="submission" date="2022-01" db="EMBL/GenBank/DDBJ databases">
        <title>A high-quality chromosome-level genome assembly of rohu carp, Labeo rohita.</title>
        <authorList>
            <person name="Arick M.A. II"/>
            <person name="Hsu C.-Y."/>
            <person name="Magbanua Z."/>
            <person name="Pechanova O."/>
            <person name="Grover C."/>
            <person name="Miller E."/>
            <person name="Thrash A."/>
            <person name="Ezzel L."/>
            <person name="Alam S."/>
            <person name="Benzie J."/>
            <person name="Hamilton M."/>
            <person name="Karsi A."/>
            <person name="Lawrence M.L."/>
            <person name="Peterson D.G."/>
        </authorList>
    </citation>
    <scope>NUCLEOTIDE SEQUENCE [LARGE SCALE GENOMIC DNA]</scope>
    <source>
        <strain evidence="4">BAU-BD-2019</strain>
        <tissue evidence="3">Blood</tissue>
    </source>
</reference>
<dbReference type="InterPro" id="IPR013087">
    <property type="entry name" value="Znf_C2H2_type"/>
</dbReference>
<evidence type="ECO:0000259" key="2">
    <source>
        <dbReference type="PROSITE" id="PS50157"/>
    </source>
</evidence>
<keyword evidence="1" id="KW-0862">Zinc</keyword>
<keyword evidence="1" id="KW-0863">Zinc-finger</keyword>
<evidence type="ECO:0000256" key="1">
    <source>
        <dbReference type="PROSITE-ProRule" id="PRU00042"/>
    </source>
</evidence>
<keyword evidence="1" id="KW-0479">Metal-binding</keyword>
<dbReference type="SUPFAM" id="SSF57667">
    <property type="entry name" value="beta-beta-alpha zinc fingers"/>
    <property type="match status" value="1"/>
</dbReference>
<evidence type="ECO:0000313" key="4">
    <source>
        <dbReference type="Proteomes" id="UP000830375"/>
    </source>
</evidence>
<feature type="domain" description="C2H2-type" evidence="2">
    <location>
        <begin position="10"/>
        <end position="37"/>
    </location>
</feature>
<organism evidence="3 4">
    <name type="scientific">Labeo rohita</name>
    <name type="common">Indian major carp</name>
    <name type="synonym">Cyprinus rohita</name>
    <dbReference type="NCBI Taxonomy" id="84645"/>
    <lineage>
        <taxon>Eukaryota</taxon>
        <taxon>Metazoa</taxon>
        <taxon>Chordata</taxon>
        <taxon>Craniata</taxon>
        <taxon>Vertebrata</taxon>
        <taxon>Euteleostomi</taxon>
        <taxon>Actinopterygii</taxon>
        <taxon>Neopterygii</taxon>
        <taxon>Teleostei</taxon>
        <taxon>Ostariophysi</taxon>
        <taxon>Cypriniformes</taxon>
        <taxon>Cyprinidae</taxon>
        <taxon>Labeoninae</taxon>
        <taxon>Labeonini</taxon>
        <taxon>Labeo</taxon>
    </lineage>
</organism>
<dbReference type="EMBL" id="JACTAM010002742">
    <property type="protein sequence ID" value="KAI2643789.1"/>
    <property type="molecule type" value="Genomic_DNA"/>
</dbReference>
<evidence type="ECO:0000313" key="3">
    <source>
        <dbReference type="EMBL" id="KAI2643789.1"/>
    </source>
</evidence>
<dbReference type="InterPro" id="IPR036236">
    <property type="entry name" value="Znf_C2H2_sf"/>
</dbReference>
<dbReference type="Gene3D" id="3.30.160.60">
    <property type="entry name" value="Classic Zinc Finger"/>
    <property type="match status" value="1"/>
</dbReference>
<proteinExistence type="predicted"/>
<sequence>MRLHSGENHFNCHQCGQGFPDKRRLTWHEKVICERRRSRATSVERLSDLTESLRFI</sequence>
<keyword evidence="4" id="KW-1185">Reference proteome</keyword>
<gene>
    <name evidence="3" type="ORF">H4Q32_024065</name>
</gene>
<accession>A0ABQ8L083</accession>
<protein>
    <submittedName>
        <fullName evidence="3">Zinc finger protein 626</fullName>
    </submittedName>
</protein>
<dbReference type="PROSITE" id="PS50157">
    <property type="entry name" value="ZINC_FINGER_C2H2_2"/>
    <property type="match status" value="1"/>
</dbReference>
<name>A0ABQ8L083_LABRO</name>
<comment type="caution">
    <text evidence="3">The sequence shown here is derived from an EMBL/GenBank/DDBJ whole genome shotgun (WGS) entry which is preliminary data.</text>
</comment>